<keyword evidence="3" id="KW-1185">Reference proteome</keyword>
<organism evidence="2 3">
    <name type="scientific">Advenella faeciporci</name>
    <dbReference type="NCBI Taxonomy" id="797535"/>
    <lineage>
        <taxon>Bacteria</taxon>
        <taxon>Pseudomonadati</taxon>
        <taxon>Pseudomonadota</taxon>
        <taxon>Betaproteobacteria</taxon>
        <taxon>Burkholderiales</taxon>
        <taxon>Alcaligenaceae</taxon>
    </lineage>
</organism>
<evidence type="ECO:0000313" key="3">
    <source>
        <dbReference type="Proteomes" id="UP000608345"/>
    </source>
</evidence>
<evidence type="ECO:0008006" key="4">
    <source>
        <dbReference type="Google" id="ProtNLM"/>
    </source>
</evidence>
<dbReference type="AlphaFoldDB" id="A0A918MVB9"/>
<dbReference type="Proteomes" id="UP000608345">
    <property type="component" value="Unassembled WGS sequence"/>
</dbReference>
<comment type="caution">
    <text evidence="2">The sequence shown here is derived from an EMBL/GenBank/DDBJ whole genome shotgun (WGS) entry which is preliminary data.</text>
</comment>
<evidence type="ECO:0000313" key="2">
    <source>
        <dbReference type="EMBL" id="GGW76309.1"/>
    </source>
</evidence>
<feature type="chain" id="PRO_5036746378" description="Lipoprotein" evidence="1">
    <location>
        <begin position="20"/>
        <end position="158"/>
    </location>
</feature>
<gene>
    <name evidence="2" type="ORF">GCM10011450_02450</name>
</gene>
<feature type="signal peptide" evidence="1">
    <location>
        <begin position="1"/>
        <end position="19"/>
    </location>
</feature>
<protein>
    <recommendedName>
        <fullName evidence="4">Lipoprotein</fullName>
    </recommendedName>
</protein>
<accession>A0A918MVB9</accession>
<evidence type="ECO:0000256" key="1">
    <source>
        <dbReference type="SAM" id="SignalP"/>
    </source>
</evidence>
<keyword evidence="1" id="KW-0732">Signal</keyword>
<reference evidence="2" key="1">
    <citation type="journal article" date="2014" name="Int. J. Syst. Evol. Microbiol.">
        <title>Complete genome sequence of Corynebacterium casei LMG S-19264T (=DSM 44701T), isolated from a smear-ripened cheese.</title>
        <authorList>
            <consortium name="US DOE Joint Genome Institute (JGI-PGF)"/>
            <person name="Walter F."/>
            <person name="Albersmeier A."/>
            <person name="Kalinowski J."/>
            <person name="Ruckert C."/>
        </authorList>
    </citation>
    <scope>NUCLEOTIDE SEQUENCE</scope>
    <source>
        <strain evidence="2">KCTC 23732</strain>
    </source>
</reference>
<proteinExistence type="predicted"/>
<sequence length="158" mass="16899">MKISRKLGLVILPLAVALAGCETVKKTETTETAAPAQAASVDVYTASDKVIKGFRPFKLSEQQTIYVSPTPVITRENLTTINHVRDNQGRTFIKLGLNPAGVDALSKVNKQYGYATTIGGQLASITGVKQGSDFLFMVRDDATADSIMKAVVPQQAAK</sequence>
<dbReference type="EMBL" id="BMYS01000001">
    <property type="protein sequence ID" value="GGW76309.1"/>
    <property type="molecule type" value="Genomic_DNA"/>
</dbReference>
<name>A0A918MVB9_9BURK</name>
<dbReference type="PROSITE" id="PS51257">
    <property type="entry name" value="PROKAR_LIPOPROTEIN"/>
    <property type="match status" value="1"/>
</dbReference>
<reference evidence="2" key="2">
    <citation type="submission" date="2020-09" db="EMBL/GenBank/DDBJ databases">
        <authorList>
            <person name="Sun Q."/>
            <person name="Kim S."/>
        </authorList>
    </citation>
    <scope>NUCLEOTIDE SEQUENCE</scope>
    <source>
        <strain evidence="2">KCTC 23732</strain>
    </source>
</reference>
<dbReference type="RefSeq" id="WP_189383613.1">
    <property type="nucleotide sequence ID" value="NZ_BAABFY010000002.1"/>
</dbReference>